<organism evidence="2 3">
    <name type="scientific">Paractinoplanes atraurantiacus</name>
    <dbReference type="NCBI Taxonomy" id="1036182"/>
    <lineage>
        <taxon>Bacteria</taxon>
        <taxon>Bacillati</taxon>
        <taxon>Actinomycetota</taxon>
        <taxon>Actinomycetes</taxon>
        <taxon>Micromonosporales</taxon>
        <taxon>Micromonosporaceae</taxon>
        <taxon>Paractinoplanes</taxon>
    </lineage>
</organism>
<accession>A0A285IJI7</accession>
<dbReference type="AlphaFoldDB" id="A0A285IJI7"/>
<gene>
    <name evidence="2" type="ORF">SAMN05421748_10895</name>
</gene>
<dbReference type="Proteomes" id="UP000219612">
    <property type="component" value="Unassembled WGS sequence"/>
</dbReference>
<feature type="region of interest" description="Disordered" evidence="1">
    <location>
        <begin position="432"/>
        <end position="519"/>
    </location>
</feature>
<proteinExistence type="predicted"/>
<protein>
    <submittedName>
        <fullName evidence="2">Uncharacterized protein</fullName>
    </submittedName>
</protein>
<sequence length="549" mass="56939">MPLEPNEDFAAQVLAASRAQRGVNCAGAEVAASDIRAACLAADKADPFGVRLAGARITGPLDLRAFTISVALRFQDCDFTDPVNVEGARLHDLAITTDLRKGSRNELPGLIALGAEIAHNLVLSGMVIRGETRAGGSGNRSAGVWLTGAEIGGNLLAVGTQILPATGRAIHADRMRIAGNIRIEDVRATGEIRLPAMHLAGSLGLIGVELLPQDGRALDLNEAVIGNSLFLMNAPHTLARCRLRGRIEMSHTTIHGQMLIRGADLSAPPTGRGGQFYTVESTGGRTFLLGPRLSVQGSLVMEGDTVVRGGLLMPGARLHGGVRLAGAVWNEGDLALDLKQTIVEGDLHAPGLSVEGTVRLDNARIEGPLTMEYATVAKPLDRRGVSAVGLKVAGDVQCRGLAASTPSDWSTSSVPLSTAGCAPMAPPWCSAPGPSTHRLRGAPRSKPDSPTSEGASTLAGGSSRERPTSRARPRPISPMIRSMTGPATPSSAVSPTSGSRLVRPGAKRSGTPAPASPGCRACGLMTRVPGSTWPQCSVRPATATVRKLC</sequence>
<dbReference type="EMBL" id="OBDY01000008">
    <property type="protein sequence ID" value="SNY47246.1"/>
    <property type="molecule type" value="Genomic_DNA"/>
</dbReference>
<evidence type="ECO:0000256" key="1">
    <source>
        <dbReference type="SAM" id="MobiDB-lite"/>
    </source>
</evidence>
<feature type="compositionally biased region" description="Low complexity" evidence="1">
    <location>
        <begin position="484"/>
        <end position="499"/>
    </location>
</feature>
<evidence type="ECO:0000313" key="3">
    <source>
        <dbReference type="Proteomes" id="UP000219612"/>
    </source>
</evidence>
<reference evidence="2 3" key="1">
    <citation type="submission" date="2017-09" db="EMBL/GenBank/DDBJ databases">
        <authorList>
            <person name="Ehlers B."/>
            <person name="Leendertz F.H."/>
        </authorList>
    </citation>
    <scope>NUCLEOTIDE SEQUENCE [LARGE SCALE GENOMIC DNA]</scope>
    <source>
        <strain evidence="2 3">CGMCC 4.6857</strain>
    </source>
</reference>
<evidence type="ECO:0000313" key="2">
    <source>
        <dbReference type="EMBL" id="SNY47246.1"/>
    </source>
</evidence>
<name>A0A285IJI7_9ACTN</name>
<keyword evidence="3" id="KW-1185">Reference proteome</keyword>